<dbReference type="OrthoDB" id="67933at2759"/>
<keyword evidence="2" id="KW-0677">Repeat</keyword>
<evidence type="ECO:0000256" key="1">
    <source>
        <dbReference type="ARBA" id="ARBA00022614"/>
    </source>
</evidence>
<dbReference type="OMA" id="YDVKPPT"/>
<dbReference type="PROSITE" id="PS51450">
    <property type="entry name" value="LRR"/>
    <property type="match status" value="2"/>
</dbReference>
<dbReference type="GO" id="GO:0006432">
    <property type="term" value="P:phenylalanyl-tRNA aminoacylation"/>
    <property type="evidence" value="ECO:0007669"/>
    <property type="project" value="InterPro"/>
</dbReference>
<evidence type="ECO:0000259" key="4">
    <source>
        <dbReference type="SMART" id="SM00873"/>
    </source>
</evidence>
<dbReference type="AlphaFoldDB" id="R7TQ29"/>
<dbReference type="InterPro" id="IPR045060">
    <property type="entry name" value="Phe-tRNA-ligase_IIc_bsu"/>
</dbReference>
<dbReference type="STRING" id="283909.R7TQ29"/>
<keyword evidence="1" id="KW-0433">Leucine-rich repeat</keyword>
<feature type="region of interest" description="Disordered" evidence="3">
    <location>
        <begin position="245"/>
        <end position="267"/>
    </location>
</feature>
<evidence type="ECO:0000256" key="2">
    <source>
        <dbReference type="ARBA" id="ARBA00022737"/>
    </source>
</evidence>
<evidence type="ECO:0000313" key="7">
    <source>
        <dbReference type="Proteomes" id="UP000014760"/>
    </source>
</evidence>
<dbReference type="Pfam" id="PF13855">
    <property type="entry name" value="LRR_8"/>
    <property type="match status" value="1"/>
</dbReference>
<organism evidence="5">
    <name type="scientific">Capitella teleta</name>
    <name type="common">Polychaete worm</name>
    <dbReference type="NCBI Taxonomy" id="283909"/>
    <lineage>
        <taxon>Eukaryota</taxon>
        <taxon>Metazoa</taxon>
        <taxon>Spiralia</taxon>
        <taxon>Lophotrochozoa</taxon>
        <taxon>Annelida</taxon>
        <taxon>Polychaeta</taxon>
        <taxon>Sedentaria</taxon>
        <taxon>Scolecida</taxon>
        <taxon>Capitellidae</taxon>
        <taxon>Capitella</taxon>
    </lineage>
</organism>
<dbReference type="InterPro" id="IPR003591">
    <property type="entry name" value="Leu-rich_rpt_typical-subtyp"/>
</dbReference>
<reference evidence="7" key="1">
    <citation type="submission" date="2012-12" db="EMBL/GenBank/DDBJ databases">
        <authorList>
            <person name="Hellsten U."/>
            <person name="Grimwood J."/>
            <person name="Chapman J.A."/>
            <person name="Shapiro H."/>
            <person name="Aerts A."/>
            <person name="Otillar R.P."/>
            <person name="Terry A.Y."/>
            <person name="Boore J.L."/>
            <person name="Simakov O."/>
            <person name="Marletaz F."/>
            <person name="Cho S.-J."/>
            <person name="Edsinger-Gonzales E."/>
            <person name="Havlak P."/>
            <person name="Kuo D.-H."/>
            <person name="Larsson T."/>
            <person name="Lv J."/>
            <person name="Arendt D."/>
            <person name="Savage R."/>
            <person name="Osoegawa K."/>
            <person name="de Jong P."/>
            <person name="Lindberg D.R."/>
            <person name="Seaver E.C."/>
            <person name="Weisblat D.A."/>
            <person name="Putnam N.H."/>
            <person name="Grigoriev I.V."/>
            <person name="Rokhsar D.S."/>
        </authorList>
    </citation>
    <scope>NUCLEOTIDE SEQUENCE</scope>
    <source>
        <strain evidence="7">I ESC-2004</strain>
    </source>
</reference>
<dbReference type="SUPFAM" id="SSF52058">
    <property type="entry name" value="L domain-like"/>
    <property type="match status" value="1"/>
</dbReference>
<accession>R7TQ29</accession>
<feature type="domain" description="B3/B4 tRNA-binding" evidence="4">
    <location>
        <begin position="297"/>
        <end position="474"/>
    </location>
</feature>
<evidence type="ECO:0000313" key="6">
    <source>
        <dbReference type="EnsemblMetazoa" id="CapteP180705"/>
    </source>
</evidence>
<sequence>MASIWEDITRAKDENRRELVLSGTEISNNIEKKGVDERLYDLEGLNFLEISKTALNLLAESLGRLHNLTSLILCDNQLESLPNAINQLTKMKCLDVSRNRLTSFPADISGLVHLQTLNASGNQLSSFPPLTTLLELHFLDLSFNNFEELPADLWSEEHILLADIKLNSNSLGGLRDDFHELPGLKFLDVSSNCLEMLPFGLIDCPKLREVKYEKNKFTDRKMKRLMEQGNTKSILHYLRELASKQQGTPKGGASKKKKSKSKADQAEENMSKNLMHVLKFDETSGVTVAVDDNVASVRPFIVCCVVRRLDLEKSNNMFKRFIALQTKLHETVCQKRLAATIATHDLASIKLPLVYSAKAPAAMKLIPLGKRNEVSAVQLVGRLRQEAEELRKEKKRSSISGIHKYLELLKGKAMYPCLIDEAGIISFPPITNCDNSKVKRETTDILIEVTSSLNLDTCKKVMQETLQGILELGIGGSPDADDGPHVLVLEQAKVTDCSGSLKVLYPSRVDLQSEAFNVQRD</sequence>
<dbReference type="GO" id="GO:0004826">
    <property type="term" value="F:phenylalanine-tRNA ligase activity"/>
    <property type="evidence" value="ECO:0007669"/>
    <property type="project" value="InterPro"/>
</dbReference>
<dbReference type="InterPro" id="IPR020825">
    <property type="entry name" value="Phe-tRNA_synthase-like_B3/B4"/>
</dbReference>
<dbReference type="SMART" id="SM00369">
    <property type="entry name" value="LRR_TYP"/>
    <property type="match status" value="5"/>
</dbReference>
<dbReference type="PANTHER" id="PTHR10947:SF3">
    <property type="entry name" value="LEUCINE-RICH REPEAT-CONTAINING PROTEIN 47"/>
    <property type="match status" value="1"/>
</dbReference>
<dbReference type="InterPro" id="IPR001611">
    <property type="entry name" value="Leu-rich_rpt"/>
</dbReference>
<dbReference type="InterPro" id="IPR032675">
    <property type="entry name" value="LRR_dom_sf"/>
</dbReference>
<gene>
    <name evidence="5" type="ORF">CAPTEDRAFT_180705</name>
</gene>
<dbReference type="SMART" id="SM00873">
    <property type="entry name" value="B3_4"/>
    <property type="match status" value="1"/>
</dbReference>
<evidence type="ECO:0000256" key="3">
    <source>
        <dbReference type="SAM" id="MobiDB-lite"/>
    </source>
</evidence>
<dbReference type="EMBL" id="KB309694">
    <property type="protein sequence ID" value="ELT93616.1"/>
    <property type="molecule type" value="Genomic_DNA"/>
</dbReference>
<dbReference type="HOGENOM" id="CLU_034522_0_0_1"/>
<dbReference type="GO" id="GO:0003723">
    <property type="term" value="F:RNA binding"/>
    <property type="evidence" value="ECO:0007669"/>
    <property type="project" value="InterPro"/>
</dbReference>
<dbReference type="InterPro" id="IPR005146">
    <property type="entry name" value="B3/B4_tRNA-bd"/>
</dbReference>
<protein>
    <recommendedName>
        <fullName evidence="4">B3/B4 tRNA-binding domain-containing protein</fullName>
    </recommendedName>
</protein>
<dbReference type="EnsemblMetazoa" id="CapteT180705">
    <property type="protein sequence ID" value="CapteP180705"/>
    <property type="gene ID" value="CapteG180705"/>
</dbReference>
<dbReference type="PANTHER" id="PTHR10947">
    <property type="entry name" value="PHENYLALANYL-TRNA SYNTHETASE BETA CHAIN AND LEUCINE-RICH REPEAT-CONTAINING PROTEIN 47"/>
    <property type="match status" value="1"/>
</dbReference>
<name>R7TQ29_CAPTE</name>
<dbReference type="SMART" id="SM00364">
    <property type="entry name" value="LRR_BAC"/>
    <property type="match status" value="5"/>
</dbReference>
<reference evidence="6" key="3">
    <citation type="submission" date="2015-06" db="UniProtKB">
        <authorList>
            <consortium name="EnsemblMetazoa"/>
        </authorList>
    </citation>
    <scope>IDENTIFICATION</scope>
</reference>
<proteinExistence type="predicted"/>
<reference evidence="5 7" key="2">
    <citation type="journal article" date="2013" name="Nature">
        <title>Insights into bilaterian evolution from three spiralian genomes.</title>
        <authorList>
            <person name="Simakov O."/>
            <person name="Marletaz F."/>
            <person name="Cho S.J."/>
            <person name="Edsinger-Gonzales E."/>
            <person name="Havlak P."/>
            <person name="Hellsten U."/>
            <person name="Kuo D.H."/>
            <person name="Larsson T."/>
            <person name="Lv J."/>
            <person name="Arendt D."/>
            <person name="Savage R."/>
            <person name="Osoegawa K."/>
            <person name="de Jong P."/>
            <person name="Grimwood J."/>
            <person name="Chapman J.A."/>
            <person name="Shapiro H."/>
            <person name="Aerts A."/>
            <person name="Otillar R.P."/>
            <person name="Terry A.Y."/>
            <person name="Boore J.L."/>
            <person name="Grigoriev I.V."/>
            <person name="Lindberg D.R."/>
            <person name="Seaver E.C."/>
            <person name="Weisblat D.A."/>
            <person name="Putnam N.H."/>
            <person name="Rokhsar D.S."/>
        </authorList>
    </citation>
    <scope>NUCLEOTIDE SEQUENCE</scope>
    <source>
        <strain evidence="5 7">I ESC-2004</strain>
    </source>
</reference>
<dbReference type="EMBL" id="AMQN01002628">
    <property type="status" value="NOT_ANNOTATED_CDS"/>
    <property type="molecule type" value="Genomic_DNA"/>
</dbReference>
<dbReference type="Gene3D" id="3.50.40.10">
    <property type="entry name" value="Phenylalanyl-trna Synthetase, Chain B, domain 3"/>
    <property type="match status" value="1"/>
</dbReference>
<keyword evidence="7" id="KW-1185">Reference proteome</keyword>
<dbReference type="Gene3D" id="3.80.10.10">
    <property type="entry name" value="Ribonuclease Inhibitor"/>
    <property type="match status" value="1"/>
</dbReference>
<dbReference type="Proteomes" id="UP000014760">
    <property type="component" value="Unassembled WGS sequence"/>
</dbReference>
<evidence type="ECO:0000313" key="5">
    <source>
        <dbReference type="EMBL" id="ELT93616.1"/>
    </source>
</evidence>